<keyword evidence="2" id="KW-0328">Glycosyltransferase</keyword>
<name>A0A0G1PG56_UNCKA</name>
<dbReference type="GO" id="GO:0009252">
    <property type="term" value="P:peptidoglycan biosynthetic process"/>
    <property type="evidence" value="ECO:0007669"/>
    <property type="project" value="UniProtKB-KW"/>
</dbReference>
<protein>
    <recommendedName>
        <fullName evidence="12">Probable peptidoglycan glycosyltransferase FtsW</fullName>
        <ecNumber evidence="14">2.4.99.28</ecNumber>
    </recommendedName>
    <alternativeName>
        <fullName evidence="13">Cell division protein FtsW</fullName>
    </alternativeName>
    <alternativeName>
        <fullName evidence="10">Cell wall polymerase</fullName>
    </alternativeName>
    <alternativeName>
        <fullName evidence="9">Peptidoglycan polymerase</fullName>
    </alternativeName>
</protein>
<dbReference type="GO" id="GO:0051301">
    <property type="term" value="P:cell division"/>
    <property type="evidence" value="ECO:0007669"/>
    <property type="project" value="InterPro"/>
</dbReference>
<feature type="transmembrane region" description="Helical" evidence="16">
    <location>
        <begin position="12"/>
        <end position="31"/>
    </location>
</feature>
<dbReference type="Proteomes" id="UP000034732">
    <property type="component" value="Unassembled WGS sequence"/>
</dbReference>
<dbReference type="GO" id="GO:0008360">
    <property type="term" value="P:regulation of cell shape"/>
    <property type="evidence" value="ECO:0007669"/>
    <property type="project" value="UniProtKB-KW"/>
</dbReference>
<dbReference type="GO" id="GO:0005886">
    <property type="term" value="C:plasma membrane"/>
    <property type="evidence" value="ECO:0007669"/>
    <property type="project" value="TreeGrafter"/>
</dbReference>
<sequence length="385" mass="41474">MTGKNQTYADKTLLLLMGSLLLFGVIMVYDATGVFAQGVFGEAYRLVVLHVGWILVGLVGFFFFYNFDYKKSAKIAYPLFALSIVFLLILAIVGVLPCANNISFVPCLNGANRWFYLNPSPLPSIPFLGVLGFQPSELAKLSMILYLAVTIAKSLQDRWTPFILFLVISAGTSLLVLLQPNMSTATLLFLIGAAMYISSGSTLLPVFAAIPTMVLAALGFILSSDYRKERFITFLNPGASGDLSIGYHIKQIQIALGSGGIFGVGFGQSRQKFQYLPEVASDSLFAIVGEELGFIGTALLVIVFVALICKGYSIAKHAPDPLGRLLACGVTTWLALQFFINIAAMTQLIPLTGVPIPLVSYGGSSMVFSLMGLGILANVSRSIKR</sequence>
<evidence type="ECO:0000256" key="13">
    <source>
        <dbReference type="ARBA" id="ARBA00041418"/>
    </source>
</evidence>
<evidence type="ECO:0000256" key="15">
    <source>
        <dbReference type="ARBA" id="ARBA00049902"/>
    </source>
</evidence>
<keyword evidence="4 16" id="KW-0812">Transmembrane</keyword>
<feature type="transmembrane region" description="Helical" evidence="16">
    <location>
        <begin position="125"/>
        <end position="147"/>
    </location>
</feature>
<evidence type="ECO:0000256" key="1">
    <source>
        <dbReference type="ARBA" id="ARBA00004141"/>
    </source>
</evidence>
<dbReference type="GO" id="GO:0032153">
    <property type="term" value="C:cell division site"/>
    <property type="evidence" value="ECO:0007669"/>
    <property type="project" value="TreeGrafter"/>
</dbReference>
<feature type="transmembrane region" description="Helical" evidence="16">
    <location>
        <begin position="358"/>
        <end position="379"/>
    </location>
</feature>
<evidence type="ECO:0000256" key="9">
    <source>
        <dbReference type="ARBA" id="ARBA00032370"/>
    </source>
</evidence>
<gene>
    <name evidence="17" type="ORF">UX44_C0003G0007</name>
</gene>
<feature type="transmembrane region" description="Helical" evidence="16">
    <location>
        <begin position="325"/>
        <end position="346"/>
    </location>
</feature>
<comment type="similarity">
    <text evidence="11">Belongs to the SEDS family. FtsW subfamily.</text>
</comment>
<evidence type="ECO:0000256" key="11">
    <source>
        <dbReference type="ARBA" id="ARBA00038053"/>
    </source>
</evidence>
<feature type="transmembrane region" description="Helical" evidence="16">
    <location>
        <begin position="292"/>
        <end position="313"/>
    </location>
</feature>
<dbReference type="EMBL" id="LCMF01000003">
    <property type="protein sequence ID" value="KKU31759.1"/>
    <property type="molecule type" value="Genomic_DNA"/>
</dbReference>
<dbReference type="InterPro" id="IPR001182">
    <property type="entry name" value="FtsW/RodA"/>
</dbReference>
<evidence type="ECO:0000256" key="3">
    <source>
        <dbReference type="ARBA" id="ARBA00022679"/>
    </source>
</evidence>
<evidence type="ECO:0000256" key="16">
    <source>
        <dbReference type="SAM" id="Phobius"/>
    </source>
</evidence>
<dbReference type="EC" id="2.4.99.28" evidence="14"/>
<evidence type="ECO:0000256" key="2">
    <source>
        <dbReference type="ARBA" id="ARBA00022676"/>
    </source>
</evidence>
<keyword evidence="5" id="KW-0133">Cell shape</keyword>
<feature type="transmembrane region" description="Helical" evidence="16">
    <location>
        <begin position="203"/>
        <end position="222"/>
    </location>
</feature>
<comment type="caution">
    <text evidence="17">The sequence shown here is derived from an EMBL/GenBank/DDBJ whole genome shotgun (WGS) entry which is preliminary data.</text>
</comment>
<dbReference type="Pfam" id="PF01098">
    <property type="entry name" value="FTSW_RODA_SPOVE"/>
    <property type="match status" value="1"/>
</dbReference>
<feature type="transmembrane region" description="Helical" evidence="16">
    <location>
        <begin position="79"/>
        <end position="105"/>
    </location>
</feature>
<evidence type="ECO:0000256" key="4">
    <source>
        <dbReference type="ARBA" id="ARBA00022692"/>
    </source>
</evidence>
<evidence type="ECO:0000256" key="5">
    <source>
        <dbReference type="ARBA" id="ARBA00022960"/>
    </source>
</evidence>
<feature type="transmembrane region" description="Helical" evidence="16">
    <location>
        <begin position="159"/>
        <end position="176"/>
    </location>
</feature>
<comment type="subcellular location">
    <subcellularLocation>
        <location evidence="1">Membrane</location>
        <topology evidence="1">Multi-pass membrane protein</topology>
    </subcellularLocation>
</comment>
<comment type="catalytic activity">
    <reaction evidence="15">
        <text>[GlcNAc-(1-&gt;4)-Mur2Ac(oyl-L-Ala-gamma-D-Glu-L-Lys-D-Ala-D-Ala)](n)-di-trans,octa-cis-undecaprenyl diphosphate + beta-D-GlcNAc-(1-&gt;4)-Mur2Ac(oyl-L-Ala-gamma-D-Glu-L-Lys-D-Ala-D-Ala)-di-trans,octa-cis-undecaprenyl diphosphate = [GlcNAc-(1-&gt;4)-Mur2Ac(oyl-L-Ala-gamma-D-Glu-L-Lys-D-Ala-D-Ala)](n+1)-di-trans,octa-cis-undecaprenyl diphosphate + di-trans,octa-cis-undecaprenyl diphosphate + H(+)</text>
        <dbReference type="Rhea" id="RHEA:23708"/>
        <dbReference type="Rhea" id="RHEA-COMP:9602"/>
        <dbReference type="Rhea" id="RHEA-COMP:9603"/>
        <dbReference type="ChEBI" id="CHEBI:15378"/>
        <dbReference type="ChEBI" id="CHEBI:58405"/>
        <dbReference type="ChEBI" id="CHEBI:60033"/>
        <dbReference type="ChEBI" id="CHEBI:78435"/>
        <dbReference type="EC" id="2.4.99.28"/>
    </reaction>
</comment>
<dbReference type="PANTHER" id="PTHR30474:SF2">
    <property type="entry name" value="PEPTIDOGLYCAN GLYCOSYLTRANSFERASE FTSW-RELATED"/>
    <property type="match status" value="1"/>
</dbReference>
<feature type="transmembrane region" description="Helical" evidence="16">
    <location>
        <begin position="43"/>
        <end position="67"/>
    </location>
</feature>
<keyword evidence="6" id="KW-0573">Peptidoglycan synthesis</keyword>
<reference evidence="17 18" key="1">
    <citation type="journal article" date="2015" name="Nature">
        <title>rRNA introns, odd ribosomes, and small enigmatic genomes across a large radiation of phyla.</title>
        <authorList>
            <person name="Brown C.T."/>
            <person name="Hug L.A."/>
            <person name="Thomas B.C."/>
            <person name="Sharon I."/>
            <person name="Castelle C.J."/>
            <person name="Singh A."/>
            <person name="Wilkins M.J."/>
            <person name="Williams K.H."/>
            <person name="Banfield J.F."/>
        </authorList>
    </citation>
    <scope>NUCLEOTIDE SEQUENCE [LARGE SCALE GENOMIC DNA]</scope>
</reference>
<dbReference type="AlphaFoldDB" id="A0A0G1PG56"/>
<evidence type="ECO:0000313" key="17">
    <source>
        <dbReference type="EMBL" id="KKU31759.1"/>
    </source>
</evidence>
<evidence type="ECO:0000256" key="10">
    <source>
        <dbReference type="ARBA" id="ARBA00033270"/>
    </source>
</evidence>
<keyword evidence="3" id="KW-0808">Transferase</keyword>
<dbReference type="PANTHER" id="PTHR30474">
    <property type="entry name" value="CELL CYCLE PROTEIN"/>
    <property type="match status" value="1"/>
</dbReference>
<evidence type="ECO:0000256" key="12">
    <source>
        <dbReference type="ARBA" id="ARBA00041185"/>
    </source>
</evidence>
<dbReference type="PATRIC" id="fig|1619107.3.peg.87"/>
<keyword evidence="8 16" id="KW-0472">Membrane</keyword>
<dbReference type="GO" id="GO:0015648">
    <property type="term" value="F:lipid-linked peptidoglycan transporter activity"/>
    <property type="evidence" value="ECO:0007669"/>
    <property type="project" value="TreeGrafter"/>
</dbReference>
<proteinExistence type="inferred from homology"/>
<evidence type="ECO:0000256" key="7">
    <source>
        <dbReference type="ARBA" id="ARBA00022989"/>
    </source>
</evidence>
<evidence type="ECO:0000256" key="6">
    <source>
        <dbReference type="ARBA" id="ARBA00022984"/>
    </source>
</evidence>
<accession>A0A0G1PG56</accession>
<evidence type="ECO:0000256" key="14">
    <source>
        <dbReference type="ARBA" id="ARBA00044770"/>
    </source>
</evidence>
<evidence type="ECO:0000256" key="8">
    <source>
        <dbReference type="ARBA" id="ARBA00023136"/>
    </source>
</evidence>
<organism evidence="17 18">
    <name type="scientific">candidate division WWE3 bacterium GW2011_GWA1_46_21</name>
    <dbReference type="NCBI Taxonomy" id="1619107"/>
    <lineage>
        <taxon>Bacteria</taxon>
        <taxon>Katanobacteria</taxon>
    </lineage>
</organism>
<keyword evidence="7 16" id="KW-1133">Transmembrane helix</keyword>
<evidence type="ECO:0000313" key="18">
    <source>
        <dbReference type="Proteomes" id="UP000034732"/>
    </source>
</evidence>
<dbReference type="GO" id="GO:0008955">
    <property type="term" value="F:peptidoglycan glycosyltransferase activity"/>
    <property type="evidence" value="ECO:0007669"/>
    <property type="project" value="UniProtKB-EC"/>
</dbReference>